<dbReference type="Proteomes" id="UP001226084">
    <property type="component" value="Unassembled WGS sequence"/>
</dbReference>
<protein>
    <recommendedName>
        <fullName evidence="3">DUF3011 domain-containing protein</fullName>
    </recommendedName>
</protein>
<gene>
    <name evidence="1" type="ORF">QE424_001443</name>
</gene>
<dbReference type="Pfam" id="PF11218">
    <property type="entry name" value="DUF3011"/>
    <property type="match status" value="1"/>
</dbReference>
<reference evidence="1" key="1">
    <citation type="submission" date="2023-07" db="EMBL/GenBank/DDBJ databases">
        <title>Functional and genomic diversity of the sorghum phyllosphere microbiome.</title>
        <authorList>
            <person name="Shade A."/>
        </authorList>
    </citation>
    <scope>NUCLEOTIDE SEQUENCE</scope>
    <source>
        <strain evidence="1">SORGH_AS_0457</strain>
    </source>
</reference>
<name>A0AAP5AGE6_9GAMM</name>
<dbReference type="AlphaFoldDB" id="A0AAP5AGE6"/>
<sequence>MKRVEAAAPTPSALMWRLPALGLVLFASCLPLSAWAETGYAGQVVRCQSRDMEWVHCDMPVANGVDLVRQLSDNSCVRGSEWGTDRTGVWVTLGCRAEFRSRGAPGASSGGERKVRRVLRCESNGRPQSCPVILQGAPVRLLRQLSAMPCREGHSWGVKRNEVWVTRGCQGDFEVGAADGSGFLDVPRPLVCESKSRQRRFCGAGISKSATLVKQLSGSPCEEGRDWGWDARGVWVDNGCRAEFHVN</sequence>
<dbReference type="EMBL" id="JAUTAS010000001">
    <property type="protein sequence ID" value="MDQ1108284.1"/>
    <property type="molecule type" value="Genomic_DNA"/>
</dbReference>
<proteinExistence type="predicted"/>
<evidence type="ECO:0000313" key="2">
    <source>
        <dbReference type="Proteomes" id="UP001226084"/>
    </source>
</evidence>
<organism evidence="1 2">
    <name type="scientific">Stenotrophomonas rhizophila</name>
    <dbReference type="NCBI Taxonomy" id="216778"/>
    <lineage>
        <taxon>Bacteria</taxon>
        <taxon>Pseudomonadati</taxon>
        <taxon>Pseudomonadota</taxon>
        <taxon>Gammaproteobacteria</taxon>
        <taxon>Lysobacterales</taxon>
        <taxon>Lysobacteraceae</taxon>
        <taxon>Stenotrophomonas</taxon>
    </lineage>
</organism>
<dbReference type="InterPro" id="IPR021381">
    <property type="entry name" value="DUF3011"/>
</dbReference>
<comment type="caution">
    <text evidence="1">The sequence shown here is derived from an EMBL/GenBank/DDBJ whole genome shotgun (WGS) entry which is preliminary data.</text>
</comment>
<dbReference type="PROSITE" id="PS51257">
    <property type="entry name" value="PROKAR_LIPOPROTEIN"/>
    <property type="match status" value="1"/>
</dbReference>
<evidence type="ECO:0000313" key="1">
    <source>
        <dbReference type="EMBL" id="MDQ1108284.1"/>
    </source>
</evidence>
<evidence type="ECO:0008006" key="3">
    <source>
        <dbReference type="Google" id="ProtNLM"/>
    </source>
</evidence>
<accession>A0AAP5AGE6</accession>